<evidence type="ECO:0000256" key="6">
    <source>
        <dbReference type="ARBA" id="ARBA00023136"/>
    </source>
</evidence>
<feature type="domain" description="RanBP2-type" evidence="10">
    <location>
        <begin position="552"/>
        <end position="581"/>
    </location>
</feature>
<keyword evidence="4" id="KW-0862">Zinc</keyword>
<dbReference type="InterPro" id="IPR003121">
    <property type="entry name" value="SWIB_MDM2_domain"/>
</dbReference>
<dbReference type="GO" id="GO:0008270">
    <property type="term" value="F:zinc ion binding"/>
    <property type="evidence" value="ECO:0007669"/>
    <property type="project" value="UniProtKB-KW"/>
</dbReference>
<feature type="compositionally biased region" description="Basic and acidic residues" evidence="8">
    <location>
        <begin position="166"/>
        <end position="177"/>
    </location>
</feature>
<dbReference type="GO" id="GO:0005524">
    <property type="term" value="F:ATP binding"/>
    <property type="evidence" value="ECO:0007669"/>
    <property type="project" value="InterPro"/>
</dbReference>
<feature type="region of interest" description="Disordered" evidence="8">
    <location>
        <begin position="412"/>
        <end position="472"/>
    </location>
</feature>
<feature type="transmembrane region" description="Helical" evidence="9">
    <location>
        <begin position="695"/>
        <end position="717"/>
    </location>
</feature>
<feature type="domain" description="DM2" evidence="11">
    <location>
        <begin position="58"/>
        <end position="138"/>
    </location>
</feature>
<dbReference type="PROSITE" id="PS51925">
    <property type="entry name" value="SWIB_MDM2"/>
    <property type="match status" value="2"/>
</dbReference>
<keyword evidence="5 9" id="KW-1133">Transmembrane helix</keyword>
<evidence type="ECO:0000259" key="11">
    <source>
        <dbReference type="PROSITE" id="PS51925"/>
    </source>
</evidence>
<dbReference type="SUPFAM" id="SSF90209">
    <property type="entry name" value="Ran binding protein zinc finger-like"/>
    <property type="match status" value="1"/>
</dbReference>
<reference evidence="12" key="1">
    <citation type="submission" date="2021-01" db="EMBL/GenBank/DDBJ databases">
        <authorList>
            <person name="Li R."/>
            <person name="Bekaert M."/>
        </authorList>
    </citation>
    <scope>NUCLEOTIDE SEQUENCE</scope>
    <source>
        <strain evidence="12">Farmed</strain>
    </source>
</reference>
<keyword evidence="2" id="KW-0479">Metal-binding</keyword>
<feature type="region of interest" description="Disordered" evidence="8">
    <location>
        <begin position="37"/>
        <end position="56"/>
    </location>
</feature>
<evidence type="ECO:0000256" key="1">
    <source>
        <dbReference type="ARBA" id="ARBA00022692"/>
    </source>
</evidence>
<protein>
    <submittedName>
        <fullName evidence="12">MDM2</fullName>
        <ecNumber evidence="12">2.3.2.27</ecNumber>
    </submittedName>
</protein>
<dbReference type="Gene3D" id="2.30.30.380">
    <property type="entry name" value="Zn-finger domain of Sec23/24"/>
    <property type="match status" value="1"/>
</dbReference>
<dbReference type="SUPFAM" id="SSF90123">
    <property type="entry name" value="ABC transporter transmembrane region"/>
    <property type="match status" value="1"/>
</dbReference>
<evidence type="ECO:0000256" key="3">
    <source>
        <dbReference type="ARBA" id="ARBA00022771"/>
    </source>
</evidence>
<keyword evidence="12" id="KW-0808">Transferase</keyword>
<dbReference type="Proteomes" id="UP000597762">
    <property type="component" value="Unassembled WGS sequence"/>
</dbReference>
<dbReference type="InterPro" id="IPR001876">
    <property type="entry name" value="Znf_RanBP2"/>
</dbReference>
<evidence type="ECO:0000256" key="9">
    <source>
        <dbReference type="SAM" id="Phobius"/>
    </source>
</evidence>
<feature type="region of interest" description="Disordered" evidence="8">
    <location>
        <begin position="163"/>
        <end position="189"/>
    </location>
</feature>
<dbReference type="Gene3D" id="1.10.245.10">
    <property type="entry name" value="SWIB/MDM2 domain"/>
    <property type="match status" value="2"/>
</dbReference>
<evidence type="ECO:0000256" key="5">
    <source>
        <dbReference type="ARBA" id="ARBA00022989"/>
    </source>
</evidence>
<comment type="caution">
    <text evidence="12">The sequence shown here is derived from an EMBL/GenBank/DDBJ whole genome shotgun (WGS) entry which is preliminary data.</text>
</comment>
<feature type="domain" description="DM2" evidence="11">
    <location>
        <begin position="201"/>
        <end position="281"/>
    </location>
</feature>
<evidence type="ECO:0000256" key="2">
    <source>
        <dbReference type="ARBA" id="ARBA00022723"/>
    </source>
</evidence>
<dbReference type="PROSITE" id="PS01358">
    <property type="entry name" value="ZF_RANBP2_1"/>
    <property type="match status" value="1"/>
</dbReference>
<keyword evidence="6 9" id="KW-0472">Membrane</keyword>
<dbReference type="OrthoDB" id="24526at2759"/>
<evidence type="ECO:0000259" key="10">
    <source>
        <dbReference type="PROSITE" id="PS50199"/>
    </source>
</evidence>
<feature type="transmembrane region" description="Helical" evidence="9">
    <location>
        <begin position="750"/>
        <end position="770"/>
    </location>
</feature>
<dbReference type="PANTHER" id="PTHR46858:SF5">
    <property type="entry name" value="E3 UBIQUITIN-PROTEIN LIGASE APD1-RELATED"/>
    <property type="match status" value="1"/>
</dbReference>
<keyword evidence="1 9" id="KW-0812">Transmembrane</keyword>
<evidence type="ECO:0000256" key="4">
    <source>
        <dbReference type="ARBA" id="ARBA00022833"/>
    </source>
</evidence>
<dbReference type="SUPFAM" id="SSF47592">
    <property type="entry name" value="SWIB/MDM2 domain"/>
    <property type="match status" value="2"/>
</dbReference>
<feature type="compositionally biased region" description="Basic and acidic residues" evidence="8">
    <location>
        <begin position="339"/>
        <end position="351"/>
    </location>
</feature>
<keyword evidence="3 7" id="KW-0863">Zinc-finger</keyword>
<sequence>MEKEGEIYKVAGLGVGCNFFYFFYVMERPVLNEHRNKLSRNSTPSASTTASTPASVNSKVYPKPKFLKLLQSVGAKGKAFQVSEIINYLKEYISSKRLFDQQQPWIVHCENDYLGSVFHCKQFTIDDVRGLLNQNVTVCKSEVIDGNEDESFDSDATEILVSSMSDSDHEPPKKTTPLDDIISSSTSESPKPIFSFSSTDPLLRVNSSFLEILQDVGAKGEVFREKEIFRYLKNYVWSRRLFDPKHPWICLCHNDKLANVFRCNKFLIHDVPHLVAKFGVEYPGYRPTVLRTSSDVPPKTASAIALPLHRHMSSPGRTQSTPSDITSSTADVIAPTFTDHIEEQTSGRSEESVPAATLRRSEESVPAATLRRSEESVPAATLCSSEESVPAATLCRSEESVPAVTLCRSEESVPAAAPNRSDENVLAAPSTSEESDLPAALTRGRGSDLPSVHRRSRESELPESSSRPTNSFTLTLGMKDEEFLSFQSEEPVDDVYVEYEVMSNSTSFHMSDSEEEHHKVSMDMLVICQDSDIECYADYSDTGSDTDVELSEADKWCCSNCHLYNSPIHRLCDRCWTLRPGWLPDRDKQSSPKPKDSCEHSSKQLQNQIKSSLENLRSKTFVYMIGGRLHFSFLFFSFSFFLFFFFLFFFFLFFSFFLFSFLFSLLFSFLFSLLFFFLSLLFLSLLFLFSFFLLFFSSLLFSLFSSLFLFSSLLYFLFSSLFSFLFSIFFSLLFFSSLLFFFSLLFSSSFLFSSLLLFFFSLLFSFSFLYQQ</sequence>
<feature type="transmembrane region" description="Helical" evidence="9">
    <location>
        <begin position="633"/>
        <end position="659"/>
    </location>
</feature>
<accession>A0A812ELE9</accession>
<name>A0A812ELE9_ACAPH</name>
<dbReference type="GO" id="GO:0061630">
    <property type="term" value="F:ubiquitin protein ligase activity"/>
    <property type="evidence" value="ECO:0007669"/>
    <property type="project" value="UniProtKB-EC"/>
</dbReference>
<evidence type="ECO:0000256" key="8">
    <source>
        <dbReference type="SAM" id="MobiDB-lite"/>
    </source>
</evidence>
<feature type="transmembrane region" description="Helical" evidence="9">
    <location>
        <begin position="666"/>
        <end position="689"/>
    </location>
</feature>
<feature type="region of interest" description="Disordered" evidence="8">
    <location>
        <begin position="338"/>
        <end position="380"/>
    </location>
</feature>
<dbReference type="InterPro" id="IPR036885">
    <property type="entry name" value="SWIB_MDM2_dom_sf"/>
</dbReference>
<dbReference type="GO" id="GO:0016567">
    <property type="term" value="P:protein ubiquitination"/>
    <property type="evidence" value="ECO:0007669"/>
    <property type="project" value="TreeGrafter"/>
</dbReference>
<dbReference type="CDD" id="cd10566">
    <property type="entry name" value="MDM2_like"/>
    <property type="match status" value="2"/>
</dbReference>
<dbReference type="SMR" id="A0A812ELE9"/>
<feature type="compositionally biased region" description="Low complexity" evidence="8">
    <location>
        <begin position="42"/>
        <end position="55"/>
    </location>
</feature>
<keyword evidence="12" id="KW-0012">Acyltransferase</keyword>
<evidence type="ECO:0000313" key="13">
    <source>
        <dbReference type="Proteomes" id="UP000597762"/>
    </source>
</evidence>
<dbReference type="PROSITE" id="PS50199">
    <property type="entry name" value="ZF_RANBP2_2"/>
    <property type="match status" value="1"/>
</dbReference>
<keyword evidence="13" id="KW-1185">Reference proteome</keyword>
<evidence type="ECO:0000313" key="12">
    <source>
        <dbReference type="EMBL" id="CAE1323096.1"/>
    </source>
</evidence>
<feature type="transmembrane region" description="Helical" evidence="9">
    <location>
        <begin position="7"/>
        <end position="26"/>
    </location>
</feature>
<feature type="transmembrane region" description="Helical" evidence="9">
    <location>
        <begin position="724"/>
        <end position="744"/>
    </location>
</feature>
<dbReference type="EC" id="2.3.2.27" evidence="12"/>
<dbReference type="GO" id="GO:0043066">
    <property type="term" value="P:negative regulation of apoptotic process"/>
    <property type="evidence" value="ECO:0007669"/>
    <property type="project" value="TreeGrafter"/>
</dbReference>
<dbReference type="EMBL" id="CAHIKZ030005353">
    <property type="protein sequence ID" value="CAE1323096.1"/>
    <property type="molecule type" value="Genomic_DNA"/>
</dbReference>
<gene>
    <name evidence="12" type="ORF">SPHA_72989</name>
</gene>
<dbReference type="Pfam" id="PF02201">
    <property type="entry name" value="SWIB"/>
    <property type="match status" value="1"/>
</dbReference>
<dbReference type="GO" id="GO:0010468">
    <property type="term" value="P:regulation of gene expression"/>
    <property type="evidence" value="ECO:0007669"/>
    <property type="project" value="TreeGrafter"/>
</dbReference>
<proteinExistence type="predicted"/>
<organism evidence="12 13">
    <name type="scientific">Acanthosepion pharaonis</name>
    <name type="common">Pharaoh cuttlefish</name>
    <name type="synonym">Sepia pharaonis</name>
    <dbReference type="NCBI Taxonomy" id="158019"/>
    <lineage>
        <taxon>Eukaryota</taxon>
        <taxon>Metazoa</taxon>
        <taxon>Spiralia</taxon>
        <taxon>Lophotrochozoa</taxon>
        <taxon>Mollusca</taxon>
        <taxon>Cephalopoda</taxon>
        <taxon>Coleoidea</taxon>
        <taxon>Decapodiformes</taxon>
        <taxon>Sepiida</taxon>
        <taxon>Sepiina</taxon>
        <taxon>Sepiidae</taxon>
        <taxon>Acanthosepion</taxon>
    </lineage>
</organism>
<dbReference type="PANTHER" id="PTHR46858">
    <property type="entry name" value="OS05G0521000 PROTEIN"/>
    <property type="match status" value="1"/>
</dbReference>
<dbReference type="InterPro" id="IPR036640">
    <property type="entry name" value="ABC1_TM_sf"/>
</dbReference>
<dbReference type="AlphaFoldDB" id="A0A812ELE9"/>
<dbReference type="InterPro" id="IPR036443">
    <property type="entry name" value="Znf_RanBP2_sf"/>
</dbReference>
<dbReference type="GO" id="GO:0016020">
    <property type="term" value="C:membrane"/>
    <property type="evidence" value="ECO:0007669"/>
    <property type="project" value="InterPro"/>
</dbReference>
<evidence type="ECO:0000256" key="7">
    <source>
        <dbReference type="PROSITE-ProRule" id="PRU00322"/>
    </source>
</evidence>